<dbReference type="PANTHER" id="PTHR43252:SF6">
    <property type="entry name" value="NEGATIVE TRANSCRIPTION REGULATOR PADR"/>
    <property type="match status" value="1"/>
</dbReference>
<dbReference type="Proteomes" id="UP001602245">
    <property type="component" value="Unassembled WGS sequence"/>
</dbReference>
<feature type="region of interest" description="Disordered" evidence="1">
    <location>
        <begin position="171"/>
        <end position="196"/>
    </location>
</feature>
<dbReference type="Pfam" id="PF03551">
    <property type="entry name" value="PadR"/>
    <property type="match status" value="1"/>
</dbReference>
<evidence type="ECO:0000256" key="1">
    <source>
        <dbReference type="SAM" id="MobiDB-lite"/>
    </source>
</evidence>
<feature type="compositionally biased region" description="Basic residues" evidence="1">
    <location>
        <begin position="187"/>
        <end position="196"/>
    </location>
</feature>
<dbReference type="EMBL" id="JBIAZU010000002">
    <property type="protein sequence ID" value="MFF5290631.1"/>
    <property type="molecule type" value="Genomic_DNA"/>
</dbReference>
<dbReference type="InterPro" id="IPR036390">
    <property type="entry name" value="WH_DNA-bd_sf"/>
</dbReference>
<dbReference type="Pfam" id="PF10400">
    <property type="entry name" value="Vir_act_alpha_C"/>
    <property type="match status" value="1"/>
</dbReference>
<accession>A0ABW6WCH9</accession>
<evidence type="ECO:0000259" key="3">
    <source>
        <dbReference type="Pfam" id="PF10400"/>
    </source>
</evidence>
<name>A0ABW6WCH9_9ACTN</name>
<dbReference type="InterPro" id="IPR005149">
    <property type="entry name" value="Tscrpt_reg_PadR_N"/>
</dbReference>
<dbReference type="RefSeq" id="WP_020510379.1">
    <property type="nucleotide sequence ID" value="NZ_JBIAZU010000002.1"/>
</dbReference>
<organism evidence="4 5">
    <name type="scientific">Paractinoplanes globisporus</name>
    <dbReference type="NCBI Taxonomy" id="113565"/>
    <lineage>
        <taxon>Bacteria</taxon>
        <taxon>Bacillati</taxon>
        <taxon>Actinomycetota</taxon>
        <taxon>Actinomycetes</taxon>
        <taxon>Micromonosporales</taxon>
        <taxon>Micromonosporaceae</taxon>
        <taxon>Paractinoplanes</taxon>
    </lineage>
</organism>
<evidence type="ECO:0000313" key="5">
    <source>
        <dbReference type="Proteomes" id="UP001602245"/>
    </source>
</evidence>
<dbReference type="InterPro" id="IPR036388">
    <property type="entry name" value="WH-like_DNA-bd_sf"/>
</dbReference>
<keyword evidence="5" id="KW-1185">Reference proteome</keyword>
<feature type="domain" description="Transcription regulator PadR C-terminal" evidence="3">
    <location>
        <begin position="92"/>
        <end position="167"/>
    </location>
</feature>
<protein>
    <submittedName>
        <fullName evidence="4">Helix-turn-helix transcriptional regulator</fullName>
    </submittedName>
</protein>
<comment type="caution">
    <text evidence="4">The sequence shown here is derived from an EMBL/GenBank/DDBJ whole genome shotgun (WGS) entry which is preliminary data.</text>
</comment>
<dbReference type="InterPro" id="IPR018309">
    <property type="entry name" value="Tscrpt_reg_PadR_C"/>
</dbReference>
<evidence type="ECO:0000313" key="4">
    <source>
        <dbReference type="EMBL" id="MFF5290631.1"/>
    </source>
</evidence>
<reference evidence="4 5" key="1">
    <citation type="submission" date="2024-10" db="EMBL/GenBank/DDBJ databases">
        <title>The Natural Products Discovery Center: Release of the First 8490 Sequenced Strains for Exploring Actinobacteria Biosynthetic Diversity.</title>
        <authorList>
            <person name="Kalkreuter E."/>
            <person name="Kautsar S.A."/>
            <person name="Yang D."/>
            <person name="Bader C.D."/>
            <person name="Teijaro C.N."/>
            <person name="Fluegel L."/>
            <person name="Davis C.M."/>
            <person name="Simpson J.R."/>
            <person name="Lauterbach L."/>
            <person name="Steele A.D."/>
            <person name="Gui C."/>
            <person name="Meng S."/>
            <person name="Li G."/>
            <person name="Viehrig K."/>
            <person name="Ye F."/>
            <person name="Su P."/>
            <person name="Kiefer A.F."/>
            <person name="Nichols A."/>
            <person name="Cepeda A.J."/>
            <person name="Yan W."/>
            <person name="Fan B."/>
            <person name="Jiang Y."/>
            <person name="Adhikari A."/>
            <person name="Zheng C.-J."/>
            <person name="Schuster L."/>
            <person name="Cowan T.M."/>
            <person name="Smanski M.J."/>
            <person name="Chevrette M.G."/>
            <person name="De Carvalho L.P.S."/>
            <person name="Shen B."/>
        </authorList>
    </citation>
    <scope>NUCLEOTIDE SEQUENCE [LARGE SCALE GENOMIC DNA]</scope>
    <source>
        <strain evidence="4 5">NPDC000087</strain>
    </source>
</reference>
<sequence length="196" mass="22109">MSVRHALLALLAEGPKYGLQLREEFVERTGEVWPLNVGQVYTTLQRLERDGLVESDDAADPGPQKGFRITEGGEQELTGWLRTPPDLAAPPRDELVIKILVAARMPGVDVHDVIQVHRRYLVELMQRWTRLKEDEDGTDLSFALVVDAELFRLDSVIRWLDSADGRLRRASVEPAPARATNTGPLPKMRRRVGGRR</sequence>
<dbReference type="PANTHER" id="PTHR43252">
    <property type="entry name" value="TRANSCRIPTIONAL REGULATOR YQJI"/>
    <property type="match status" value="1"/>
</dbReference>
<evidence type="ECO:0000259" key="2">
    <source>
        <dbReference type="Pfam" id="PF03551"/>
    </source>
</evidence>
<feature type="domain" description="Transcription regulator PadR N-terminal" evidence="2">
    <location>
        <begin position="7"/>
        <end position="78"/>
    </location>
</feature>
<dbReference type="Gene3D" id="1.10.10.10">
    <property type="entry name" value="Winged helix-like DNA-binding domain superfamily/Winged helix DNA-binding domain"/>
    <property type="match status" value="1"/>
</dbReference>
<proteinExistence type="predicted"/>
<gene>
    <name evidence="4" type="ORF">ACFY35_14390</name>
</gene>
<dbReference type="SUPFAM" id="SSF46785">
    <property type="entry name" value="Winged helix' DNA-binding domain"/>
    <property type="match status" value="1"/>
</dbReference>